<comment type="caution">
    <text evidence="4">The sequence shown here is derived from an EMBL/GenBank/DDBJ whole genome shotgun (WGS) entry which is preliminary data.</text>
</comment>
<accession>A0A4S2L713</accession>
<reference evidence="4 5" key="1">
    <citation type="journal article" date="2019" name="BMC Genomics">
        <title>New insights from Opisthorchis felineus genome: update on genomics of the epidemiologically important liver flukes.</title>
        <authorList>
            <person name="Ershov N.I."/>
            <person name="Mordvinov V.A."/>
            <person name="Prokhortchouk E.B."/>
            <person name="Pakharukova M.Y."/>
            <person name="Gunbin K.V."/>
            <person name="Ustyantsev K."/>
            <person name="Genaev M.A."/>
            <person name="Blinov A.G."/>
            <person name="Mazur A."/>
            <person name="Boulygina E."/>
            <person name="Tsygankova S."/>
            <person name="Khrameeva E."/>
            <person name="Chekanov N."/>
            <person name="Fan G."/>
            <person name="Xiao A."/>
            <person name="Zhang H."/>
            <person name="Xu X."/>
            <person name="Yang H."/>
            <person name="Solovyev V."/>
            <person name="Lee S.M."/>
            <person name="Liu X."/>
            <person name="Afonnikov D.A."/>
            <person name="Skryabin K.G."/>
        </authorList>
    </citation>
    <scope>NUCLEOTIDE SEQUENCE [LARGE SCALE GENOMIC DNA]</scope>
    <source>
        <strain evidence="4">AK-0245</strain>
        <tissue evidence="4">Whole organism</tissue>
    </source>
</reference>
<organism evidence="4 5">
    <name type="scientific">Opisthorchis felineus</name>
    <dbReference type="NCBI Taxonomy" id="147828"/>
    <lineage>
        <taxon>Eukaryota</taxon>
        <taxon>Metazoa</taxon>
        <taxon>Spiralia</taxon>
        <taxon>Lophotrochozoa</taxon>
        <taxon>Platyhelminthes</taxon>
        <taxon>Trematoda</taxon>
        <taxon>Digenea</taxon>
        <taxon>Opisthorchiida</taxon>
        <taxon>Opisthorchiata</taxon>
        <taxon>Opisthorchiidae</taxon>
        <taxon>Opisthorchis</taxon>
    </lineage>
</organism>
<evidence type="ECO:0000313" key="5">
    <source>
        <dbReference type="Proteomes" id="UP000308267"/>
    </source>
</evidence>
<dbReference type="Proteomes" id="UP000308267">
    <property type="component" value="Unassembled WGS sequence"/>
</dbReference>
<keyword evidence="2" id="KW-1133">Transmembrane helix</keyword>
<keyword evidence="2" id="KW-0472">Membrane</keyword>
<evidence type="ECO:0000256" key="1">
    <source>
        <dbReference type="SAM" id="MobiDB-lite"/>
    </source>
</evidence>
<proteinExistence type="predicted"/>
<gene>
    <name evidence="4" type="ORF">CRM22_009552</name>
</gene>
<feature type="transmembrane region" description="Helical" evidence="2">
    <location>
        <begin position="34"/>
        <end position="58"/>
    </location>
</feature>
<keyword evidence="3" id="KW-0732">Signal</keyword>
<protein>
    <submittedName>
        <fullName evidence="4">Uncharacterized protein</fullName>
    </submittedName>
</protein>
<evidence type="ECO:0000256" key="2">
    <source>
        <dbReference type="SAM" id="Phobius"/>
    </source>
</evidence>
<keyword evidence="2" id="KW-0812">Transmembrane</keyword>
<dbReference type="OrthoDB" id="6260696at2759"/>
<evidence type="ECO:0000313" key="4">
    <source>
        <dbReference type="EMBL" id="TGZ58603.1"/>
    </source>
</evidence>
<feature type="region of interest" description="Disordered" evidence="1">
    <location>
        <begin position="166"/>
        <end position="193"/>
    </location>
</feature>
<dbReference type="EMBL" id="SJOL01009220">
    <property type="protein sequence ID" value="TGZ58603.1"/>
    <property type="molecule type" value="Genomic_DNA"/>
</dbReference>
<evidence type="ECO:0000256" key="3">
    <source>
        <dbReference type="SAM" id="SignalP"/>
    </source>
</evidence>
<feature type="chain" id="PRO_5020339179" evidence="3">
    <location>
        <begin position="19"/>
        <end position="221"/>
    </location>
</feature>
<sequence>MKACTFVFLLSSCELVTGDRLESKDSEFQTSTIVLLIAGILLGISHIICWSVSCVKAIKDRAAIKQRNKIIRQAAEFKRAPHSFILSKFSQLHGSLRSSKTTLSSSDWKTGFVRQTKRSSDTYGISHPEVVFDDMPSRQLSASTFVTLFDPQWYHTARNILQLEEGAGERHSQTSSNNRDPLPGTHTVPMPSTYLPSSDVCHATWKAVKPDQVNSEPSSGR</sequence>
<keyword evidence="5" id="KW-1185">Reference proteome</keyword>
<feature type="signal peptide" evidence="3">
    <location>
        <begin position="1"/>
        <end position="18"/>
    </location>
</feature>
<name>A0A4S2L713_OPIFE</name>
<dbReference type="AlphaFoldDB" id="A0A4S2L713"/>